<keyword evidence="2" id="KW-1185">Reference proteome</keyword>
<evidence type="ECO:0000313" key="1">
    <source>
        <dbReference type="EMBL" id="CAG8500198.1"/>
    </source>
</evidence>
<accession>A0ACA9KY22</accession>
<protein>
    <submittedName>
        <fullName evidence="1">12768_t:CDS:1</fullName>
    </submittedName>
</protein>
<dbReference type="Proteomes" id="UP000789702">
    <property type="component" value="Unassembled WGS sequence"/>
</dbReference>
<name>A0ACA9KY22_9GLOM</name>
<dbReference type="EMBL" id="CAJVPU010002388">
    <property type="protein sequence ID" value="CAG8500198.1"/>
    <property type="molecule type" value="Genomic_DNA"/>
</dbReference>
<sequence length="283" mass="33040">MSKRKAKSKDDSQDGSTNLEDTIEAGTLYESQGHERNEMNRQIDTQTKAYVDTIIQATTTSIMENMWQYMDQQLEIQREWSSRCIETINQRFAMLEQTNLIGSGNNNNRPIINSLIVRINPENTHLGVAEFDEVKSVKYKLTSRKFPALSYVSLKPLSDVQGITNKEATTTEQICRWWKLLAFSSFINLQDFVYKNIVDYVKYEGEEAVLQTSESGSISIKKCTHNTAFRDISEWLMVFKAYMEAVLILYENREQELNTYRDHINELCMKYEFTAVMRYDEDR</sequence>
<organism evidence="1 2">
    <name type="scientific">Dentiscutata heterogama</name>
    <dbReference type="NCBI Taxonomy" id="1316150"/>
    <lineage>
        <taxon>Eukaryota</taxon>
        <taxon>Fungi</taxon>
        <taxon>Fungi incertae sedis</taxon>
        <taxon>Mucoromycota</taxon>
        <taxon>Glomeromycotina</taxon>
        <taxon>Glomeromycetes</taxon>
        <taxon>Diversisporales</taxon>
        <taxon>Gigasporaceae</taxon>
        <taxon>Dentiscutata</taxon>
    </lineage>
</organism>
<proteinExistence type="predicted"/>
<reference evidence="1" key="1">
    <citation type="submission" date="2021-06" db="EMBL/GenBank/DDBJ databases">
        <authorList>
            <person name="Kallberg Y."/>
            <person name="Tangrot J."/>
            <person name="Rosling A."/>
        </authorList>
    </citation>
    <scope>NUCLEOTIDE SEQUENCE</scope>
    <source>
        <strain evidence="1">IL203A</strain>
    </source>
</reference>
<comment type="caution">
    <text evidence="1">The sequence shown here is derived from an EMBL/GenBank/DDBJ whole genome shotgun (WGS) entry which is preliminary data.</text>
</comment>
<gene>
    <name evidence="1" type="ORF">DHETER_LOCUS2971</name>
</gene>
<evidence type="ECO:0000313" key="2">
    <source>
        <dbReference type="Proteomes" id="UP000789702"/>
    </source>
</evidence>